<feature type="domain" description="Peptidoglycan beta-N-acetylmuramidase NamZ N-terminal" evidence="1">
    <location>
        <begin position="62"/>
        <end position="275"/>
    </location>
</feature>
<feature type="domain" description="Peptidoglycan beta-N-acetylmuramidase NamZ C-terminal" evidence="2">
    <location>
        <begin position="280"/>
        <end position="418"/>
    </location>
</feature>
<keyword evidence="4" id="KW-1185">Reference proteome</keyword>
<evidence type="ECO:0000259" key="2">
    <source>
        <dbReference type="Pfam" id="PF20732"/>
    </source>
</evidence>
<dbReference type="PIRSF" id="PIRSF016719">
    <property type="entry name" value="UCP016719"/>
    <property type="match status" value="1"/>
</dbReference>
<accession>A0A0D7W8U5</accession>
<dbReference type="Pfam" id="PF20732">
    <property type="entry name" value="NamZ_C"/>
    <property type="match status" value="1"/>
</dbReference>
<comment type="caution">
    <text evidence="3">The sequence shown here is derived from an EMBL/GenBank/DDBJ whole genome shotgun (WGS) entry which is preliminary data.</text>
</comment>
<dbReference type="RefSeq" id="WP_044633242.1">
    <property type="nucleotide sequence ID" value="NZ_JTDW01000008.1"/>
</dbReference>
<dbReference type="OrthoDB" id="9801061at2"/>
<gene>
    <name evidence="3" type="ORF">PW52_12315</name>
</gene>
<dbReference type="Pfam" id="PF07075">
    <property type="entry name" value="NamZ_N"/>
    <property type="match status" value="1"/>
</dbReference>
<evidence type="ECO:0000313" key="4">
    <source>
        <dbReference type="Proteomes" id="UP000032578"/>
    </source>
</evidence>
<dbReference type="EMBL" id="JTDW01000008">
    <property type="protein sequence ID" value="KJD35113.1"/>
    <property type="molecule type" value="Genomic_DNA"/>
</dbReference>
<proteinExistence type="predicted"/>
<evidence type="ECO:0000313" key="3">
    <source>
        <dbReference type="EMBL" id="KJD35113.1"/>
    </source>
</evidence>
<organism evidence="3 4">
    <name type="scientific">Neotamlana sedimentorum</name>
    <dbReference type="NCBI Taxonomy" id="1435349"/>
    <lineage>
        <taxon>Bacteria</taxon>
        <taxon>Pseudomonadati</taxon>
        <taxon>Bacteroidota</taxon>
        <taxon>Flavobacteriia</taxon>
        <taxon>Flavobacteriales</taxon>
        <taxon>Flavobacteriaceae</taxon>
        <taxon>Neotamlana</taxon>
    </lineage>
</organism>
<dbReference type="Proteomes" id="UP000032578">
    <property type="component" value="Unassembled WGS sequence"/>
</dbReference>
<protein>
    <submittedName>
        <fullName evidence="3">Uncharacterized protein</fullName>
    </submittedName>
</protein>
<dbReference type="PATRIC" id="fig|1435349.4.peg.3459"/>
<dbReference type="Gene3D" id="3.40.50.12170">
    <property type="entry name" value="Uncharacterised protein PF07075, DUF1343"/>
    <property type="match status" value="1"/>
</dbReference>
<sequence length="419" mass="47449">MRQKNSKIIAPIILLFICFTNCKHKNEKPEIINEVLETTTEAIVVGANQTENYLHLLKGKRIALAANNTSVIFKNNDQTSHTHLVDSLKSLDINIVRIFAPEHGLRGKIDAGEVIKSEIDEQTGIPVVSLYGTNDNSNSEEKFKPSNAHLSDLDLVIFDIQDVGARFYTYLSTLHYVMEACAEKNIPVIVLDRPNPNGHYVDGPVVEEKFRSFVGLHPVPIVYGMTIGEYAKMINGEKWLKNGIQCDLTVVPLKNYTHNSSYTLPLRPSPNLPNDKSINLYPSLCLFEGTNVNCGRGTDMQFQTFGSPDLPKEKYNFSFTPKPNFGAKHPKNMDKECYGLDLSEMEKLDSLNFKWLIDAYNSTANKTNFFRERSINLLAGTDKLKNQIEKGFSLKEIKATWQDDLSNFKNTRQKYLIYP</sequence>
<dbReference type="GO" id="GO:0033922">
    <property type="term" value="F:peptidoglycan beta-N-acetylmuramidase activity"/>
    <property type="evidence" value="ECO:0007669"/>
    <property type="project" value="InterPro"/>
</dbReference>
<dbReference type="PANTHER" id="PTHR42915:SF1">
    <property type="entry name" value="PEPTIDOGLYCAN BETA-N-ACETYLMURAMIDASE NAMZ"/>
    <property type="match status" value="1"/>
</dbReference>
<dbReference type="PANTHER" id="PTHR42915">
    <property type="entry name" value="HYPOTHETICAL 460 KDA PROTEIN IN FEUA-SIGW INTERGENIC REGION [PRECURSOR]"/>
    <property type="match status" value="1"/>
</dbReference>
<dbReference type="STRING" id="1435349.PW52_12315"/>
<dbReference type="Gene3D" id="3.90.1150.140">
    <property type="match status" value="1"/>
</dbReference>
<dbReference type="InterPro" id="IPR048503">
    <property type="entry name" value="NamZ_C"/>
</dbReference>
<name>A0A0D7W8U5_9FLAO</name>
<dbReference type="AlphaFoldDB" id="A0A0D7W8U5"/>
<dbReference type="InterPro" id="IPR048502">
    <property type="entry name" value="NamZ_N"/>
</dbReference>
<dbReference type="InterPro" id="IPR008302">
    <property type="entry name" value="NamZ"/>
</dbReference>
<evidence type="ECO:0000259" key="1">
    <source>
        <dbReference type="Pfam" id="PF07075"/>
    </source>
</evidence>
<reference evidence="3 4" key="1">
    <citation type="submission" date="2014-11" db="EMBL/GenBank/DDBJ databases">
        <title>Tamlana sedimentorum sp. nov., isolated from shallow sand sediments of the Sea of Japan.</title>
        <authorList>
            <person name="Romanenko L.A."/>
        </authorList>
    </citation>
    <scope>NUCLEOTIDE SEQUENCE [LARGE SCALE GENOMIC DNA]</scope>
    <source>
        <strain evidence="3 4">JCM 19808</strain>
    </source>
</reference>